<dbReference type="InterPro" id="IPR051159">
    <property type="entry name" value="Hexapeptide_acetyltransf"/>
</dbReference>
<dbReference type="SUPFAM" id="SSF51161">
    <property type="entry name" value="Trimeric LpxA-like enzymes"/>
    <property type="match status" value="1"/>
</dbReference>
<protein>
    <submittedName>
        <fullName evidence="4">Putative acetyltransferase</fullName>
        <ecNumber evidence="4">2.3.1.-</ecNumber>
    </submittedName>
</protein>
<keyword evidence="2 4" id="KW-0808">Transferase</keyword>
<name>F5XKQ7_MICPN</name>
<dbReference type="eggNOG" id="COG0110">
    <property type="taxonomic scope" value="Bacteria"/>
</dbReference>
<dbReference type="Proteomes" id="UP000007947">
    <property type="component" value="Chromosome"/>
</dbReference>
<reference evidence="4 5" key="1">
    <citation type="submission" date="2011-05" db="EMBL/GenBank/DDBJ databases">
        <title>Whole genome sequence of Microlunatus phosphovorus NM-1.</title>
        <authorList>
            <person name="Hosoyama A."/>
            <person name="Sasaki K."/>
            <person name="Harada T."/>
            <person name="Igarashi R."/>
            <person name="Kawakoshi A."/>
            <person name="Sasagawa M."/>
            <person name="Fukada J."/>
            <person name="Nakamura S."/>
            <person name="Katano Y."/>
            <person name="Hanada S."/>
            <person name="Kamagata Y."/>
            <person name="Nakamura N."/>
            <person name="Yamazaki S."/>
            <person name="Fujita N."/>
        </authorList>
    </citation>
    <scope>NUCLEOTIDE SEQUENCE [LARGE SCALE GENOMIC DNA]</scope>
    <source>
        <strain evidence="5">ATCC 700054 / DSM 10555 / JCM 9379 / NBRC 101784 / NCIMB 13414 / VKM Ac-1990 / NM-1</strain>
    </source>
</reference>
<dbReference type="Gene3D" id="2.160.10.10">
    <property type="entry name" value="Hexapeptide repeat proteins"/>
    <property type="match status" value="1"/>
</dbReference>
<sequence length="208" mass="21538">MTDEDLVIPDGSDDESSSATVEDLLAELNAGRTVVGGSALHRVMHRAAQDALRITAELNGSYHDGASVRALLAQLTGRPLDDSVTLFPPFHTDFGRNTTIGRNVFINMGCKFQDQGGLTIHDGALIGHNVVIATLNHPLDPAHRADVIPAPVVIGKGAWIGSNATILPGVTIGDGAVVAAASVVTKDVPAGTVVVGSPARVRRMVDGS</sequence>
<keyword evidence="4" id="KW-0012">Acyltransferase</keyword>
<organism evidence="4 5">
    <name type="scientific">Microlunatus phosphovorus (strain ATCC 700054 / DSM 10555 / JCM 9379 / NBRC 101784 / NCIMB 13414 / VKM Ac-1990 / NM-1)</name>
    <dbReference type="NCBI Taxonomy" id="1032480"/>
    <lineage>
        <taxon>Bacteria</taxon>
        <taxon>Bacillati</taxon>
        <taxon>Actinomycetota</taxon>
        <taxon>Actinomycetes</taxon>
        <taxon>Propionibacteriales</taxon>
        <taxon>Propionibacteriaceae</taxon>
        <taxon>Microlunatus</taxon>
    </lineage>
</organism>
<evidence type="ECO:0000256" key="1">
    <source>
        <dbReference type="ARBA" id="ARBA00007274"/>
    </source>
</evidence>
<dbReference type="STRING" id="1032480.MLP_31150"/>
<gene>
    <name evidence="4" type="ordered locus">MLP_31150</name>
</gene>
<dbReference type="InterPro" id="IPR011004">
    <property type="entry name" value="Trimer_LpxA-like_sf"/>
</dbReference>
<dbReference type="InterPro" id="IPR001451">
    <property type="entry name" value="Hexapep"/>
</dbReference>
<comment type="similarity">
    <text evidence="1">Belongs to the transferase hexapeptide repeat family.</text>
</comment>
<keyword evidence="5" id="KW-1185">Reference proteome</keyword>
<evidence type="ECO:0000256" key="2">
    <source>
        <dbReference type="ARBA" id="ARBA00022679"/>
    </source>
</evidence>
<dbReference type="HOGENOM" id="CLU_051638_3_4_11"/>
<dbReference type="InterPro" id="IPR018357">
    <property type="entry name" value="Hexapep_transf_CS"/>
</dbReference>
<dbReference type="Pfam" id="PF00132">
    <property type="entry name" value="Hexapep"/>
    <property type="match status" value="1"/>
</dbReference>
<proteinExistence type="inferred from homology"/>
<dbReference type="GO" id="GO:0008374">
    <property type="term" value="F:O-acyltransferase activity"/>
    <property type="evidence" value="ECO:0007669"/>
    <property type="project" value="TreeGrafter"/>
</dbReference>
<dbReference type="KEGG" id="mph:MLP_31150"/>
<dbReference type="PANTHER" id="PTHR23416">
    <property type="entry name" value="SIALIC ACID SYNTHASE-RELATED"/>
    <property type="match status" value="1"/>
</dbReference>
<dbReference type="RefSeq" id="WP_013863993.1">
    <property type="nucleotide sequence ID" value="NC_015635.1"/>
</dbReference>
<evidence type="ECO:0000313" key="4">
    <source>
        <dbReference type="EMBL" id="BAK36129.1"/>
    </source>
</evidence>
<evidence type="ECO:0000313" key="5">
    <source>
        <dbReference type="Proteomes" id="UP000007947"/>
    </source>
</evidence>
<dbReference type="EMBL" id="AP012204">
    <property type="protein sequence ID" value="BAK36129.1"/>
    <property type="molecule type" value="Genomic_DNA"/>
</dbReference>
<evidence type="ECO:0000256" key="3">
    <source>
        <dbReference type="ARBA" id="ARBA00022737"/>
    </source>
</evidence>
<keyword evidence="3" id="KW-0677">Repeat</keyword>
<accession>F5XKQ7</accession>
<dbReference type="PROSITE" id="PS00101">
    <property type="entry name" value="HEXAPEP_TRANSFERASES"/>
    <property type="match status" value="1"/>
</dbReference>
<dbReference type="AlphaFoldDB" id="F5XKQ7"/>
<dbReference type="PANTHER" id="PTHR23416:SF23">
    <property type="entry name" value="ACETYLTRANSFERASE C18B11.09C-RELATED"/>
    <property type="match status" value="1"/>
</dbReference>
<dbReference type="EC" id="2.3.1.-" evidence="4"/>